<dbReference type="EMBL" id="PNRF01000034">
    <property type="protein sequence ID" value="PMR73591.1"/>
    <property type="molecule type" value="Genomic_DNA"/>
</dbReference>
<gene>
    <name evidence="6" type="ORF">C1H69_16860</name>
</gene>
<evidence type="ECO:0000256" key="4">
    <source>
        <dbReference type="ARBA" id="ARBA00023163"/>
    </source>
</evidence>
<evidence type="ECO:0000256" key="3">
    <source>
        <dbReference type="ARBA" id="ARBA00023125"/>
    </source>
</evidence>
<accession>A0A2N7TZI5</accession>
<dbReference type="CDD" id="cd06278">
    <property type="entry name" value="PBP1_LacI-like"/>
    <property type="match status" value="1"/>
</dbReference>
<dbReference type="InterPro" id="IPR046335">
    <property type="entry name" value="LacI/GalR-like_sensor"/>
</dbReference>
<organism evidence="6 7">
    <name type="scientific">Billgrantia endophytica</name>
    <dbReference type="NCBI Taxonomy" id="2033802"/>
    <lineage>
        <taxon>Bacteria</taxon>
        <taxon>Pseudomonadati</taxon>
        <taxon>Pseudomonadota</taxon>
        <taxon>Gammaproteobacteria</taxon>
        <taxon>Oceanospirillales</taxon>
        <taxon>Halomonadaceae</taxon>
        <taxon>Billgrantia</taxon>
    </lineage>
</organism>
<dbReference type="SUPFAM" id="SSF47413">
    <property type="entry name" value="lambda repressor-like DNA-binding domains"/>
    <property type="match status" value="1"/>
</dbReference>
<keyword evidence="3" id="KW-0238">DNA-binding</keyword>
<dbReference type="GO" id="GO:0003700">
    <property type="term" value="F:DNA-binding transcription factor activity"/>
    <property type="evidence" value="ECO:0007669"/>
    <property type="project" value="TreeGrafter"/>
</dbReference>
<dbReference type="GO" id="GO:0000976">
    <property type="term" value="F:transcription cis-regulatory region binding"/>
    <property type="evidence" value="ECO:0007669"/>
    <property type="project" value="TreeGrafter"/>
</dbReference>
<comment type="caution">
    <text evidence="6">The sequence shown here is derived from an EMBL/GenBank/DDBJ whole genome shotgun (WGS) entry which is preliminary data.</text>
</comment>
<dbReference type="InterPro" id="IPR010982">
    <property type="entry name" value="Lambda_DNA-bd_dom_sf"/>
</dbReference>
<reference evidence="6 7" key="1">
    <citation type="submission" date="2018-01" db="EMBL/GenBank/DDBJ databases">
        <title>Halomonas endophytica sp. nov., isolated from storage liquid in the stems of Populus euphratica.</title>
        <authorList>
            <person name="Chen C."/>
        </authorList>
    </citation>
    <scope>NUCLEOTIDE SEQUENCE [LARGE SCALE GENOMIC DNA]</scope>
    <source>
        <strain evidence="6 7">MC28</strain>
    </source>
</reference>
<dbReference type="PANTHER" id="PTHR30146">
    <property type="entry name" value="LACI-RELATED TRANSCRIPTIONAL REPRESSOR"/>
    <property type="match status" value="1"/>
</dbReference>
<feature type="domain" description="HTH lacI-type" evidence="5">
    <location>
        <begin position="6"/>
        <end position="60"/>
    </location>
</feature>
<evidence type="ECO:0000313" key="7">
    <source>
        <dbReference type="Proteomes" id="UP000235803"/>
    </source>
</evidence>
<keyword evidence="1" id="KW-0678">Repressor</keyword>
<evidence type="ECO:0000259" key="5">
    <source>
        <dbReference type="PROSITE" id="PS50932"/>
    </source>
</evidence>
<dbReference type="Pfam" id="PF13377">
    <property type="entry name" value="Peripla_BP_3"/>
    <property type="match status" value="1"/>
</dbReference>
<dbReference type="InterPro" id="IPR000843">
    <property type="entry name" value="HTH_LacI"/>
</dbReference>
<dbReference type="CDD" id="cd01392">
    <property type="entry name" value="HTH_LacI"/>
    <property type="match status" value="1"/>
</dbReference>
<dbReference type="InterPro" id="IPR028082">
    <property type="entry name" value="Peripla_BP_I"/>
</dbReference>
<name>A0A2N7TZI5_9GAMM</name>
<keyword evidence="4" id="KW-0804">Transcription</keyword>
<dbReference type="AlphaFoldDB" id="A0A2N7TZI5"/>
<keyword evidence="2" id="KW-0805">Transcription regulation</keyword>
<dbReference type="Gene3D" id="1.10.260.40">
    <property type="entry name" value="lambda repressor-like DNA-binding domains"/>
    <property type="match status" value="1"/>
</dbReference>
<dbReference type="Pfam" id="PF00356">
    <property type="entry name" value="LacI"/>
    <property type="match status" value="1"/>
</dbReference>
<evidence type="ECO:0000256" key="1">
    <source>
        <dbReference type="ARBA" id="ARBA00022491"/>
    </source>
</evidence>
<dbReference type="SUPFAM" id="SSF53822">
    <property type="entry name" value="Periplasmic binding protein-like I"/>
    <property type="match status" value="1"/>
</dbReference>
<dbReference type="Proteomes" id="UP000235803">
    <property type="component" value="Unassembled WGS sequence"/>
</dbReference>
<dbReference type="Gene3D" id="3.40.50.2300">
    <property type="match status" value="2"/>
</dbReference>
<protein>
    <submittedName>
        <fullName evidence="6">LacI family transcriptional regulator</fullName>
    </submittedName>
</protein>
<evidence type="ECO:0000256" key="2">
    <source>
        <dbReference type="ARBA" id="ARBA00023015"/>
    </source>
</evidence>
<dbReference type="PROSITE" id="PS50932">
    <property type="entry name" value="HTH_LACI_2"/>
    <property type="match status" value="1"/>
</dbReference>
<proteinExistence type="predicted"/>
<dbReference type="SMART" id="SM00354">
    <property type="entry name" value="HTH_LACI"/>
    <property type="match status" value="1"/>
</dbReference>
<keyword evidence="7" id="KW-1185">Reference proteome</keyword>
<sequence>MKRRSVTSYDVARLAGVSQSAVSRCFSPKGSISAKTREKVLAAARQLGYRPNTIARSLITRSSRTVAVVVSQLDNPFYALTLARASRTFQSEGYHLLLFLVSADGDTTDVMSEILQSQAEGILMLAASLTTPFAQECVDRSIPVVMINRTVDFTGVSQVSSDNYHGGYWAGSYLVSQGHRRMAFINGLVSSSTGAYRRRGFLDALLSQGFSCWAEEYGEYHFDKAREATRRLFTKQPYPDAVFAANDHMAIAAVETLRAEFGLRIPEDVSVIGFDDTPLAAWPSYQLTTVRQPVEDMVAAAAELLLGQMREGKLSPVQRILPVVPILRGSVRQRG</sequence>
<dbReference type="PANTHER" id="PTHR30146:SF95">
    <property type="entry name" value="RIBOSE OPERON REPRESSOR"/>
    <property type="match status" value="1"/>
</dbReference>
<dbReference type="RefSeq" id="WP_102654548.1">
    <property type="nucleotide sequence ID" value="NZ_PNRF01000034.1"/>
</dbReference>
<dbReference type="OrthoDB" id="6619319at2"/>
<evidence type="ECO:0000313" key="6">
    <source>
        <dbReference type="EMBL" id="PMR73591.1"/>
    </source>
</evidence>